<organism evidence="1 2">
    <name type="scientific">Avena sativa</name>
    <name type="common">Oat</name>
    <dbReference type="NCBI Taxonomy" id="4498"/>
    <lineage>
        <taxon>Eukaryota</taxon>
        <taxon>Viridiplantae</taxon>
        <taxon>Streptophyta</taxon>
        <taxon>Embryophyta</taxon>
        <taxon>Tracheophyta</taxon>
        <taxon>Spermatophyta</taxon>
        <taxon>Magnoliopsida</taxon>
        <taxon>Liliopsida</taxon>
        <taxon>Poales</taxon>
        <taxon>Poaceae</taxon>
        <taxon>BOP clade</taxon>
        <taxon>Pooideae</taxon>
        <taxon>Poodae</taxon>
        <taxon>Poeae</taxon>
        <taxon>Poeae Chloroplast Group 1 (Aveneae type)</taxon>
        <taxon>Aveninae</taxon>
        <taxon>Avena</taxon>
    </lineage>
</organism>
<evidence type="ECO:0000313" key="1">
    <source>
        <dbReference type="EnsemblPlants" id="AVESA.00010b.r2.5CG0895550.1.CDS.1"/>
    </source>
</evidence>
<keyword evidence="2" id="KW-1185">Reference proteome</keyword>
<dbReference type="Proteomes" id="UP001732700">
    <property type="component" value="Chromosome 5C"/>
</dbReference>
<name>A0ACD5Y6D3_AVESA</name>
<reference evidence="1" key="2">
    <citation type="submission" date="2025-09" db="UniProtKB">
        <authorList>
            <consortium name="EnsemblPlants"/>
        </authorList>
    </citation>
    <scope>IDENTIFICATION</scope>
</reference>
<sequence length="370" mass="40998">MNPRALCMAGDLILFRVAIATGCLRLFRYSPLPWREYFVYRAEPNRATLELLPGVPNGGLFFHDSEVGILPRGNDEFTIAALVPCAPCRDKFELLLFHSSSKARSWTSMKLSVVGPPKKFPIEVNDRDLDLSLHLTTNVITVGGEYGTIGWVDLWRGILFCDVLSEKPKLRAMPVPLPMDHIFGNNGLGREFGRGVDSRGIALVNGCLKFVELDLSVTEPMPIIMDHETGCPTLMVHDWTITTYSNSKTSCSYEDWRQEGMVRSSEATINPMVSHSAGGLLLLLPPSHSREHGEKTAATREALLQELLVSEPSPSLGGDGVVYLVARVKMFHPKAWLIALDMSSNTLQSVVPFVISEEPDEDANYCTSRH</sequence>
<reference evidence="1" key="1">
    <citation type="submission" date="2021-05" db="EMBL/GenBank/DDBJ databases">
        <authorList>
            <person name="Scholz U."/>
            <person name="Mascher M."/>
            <person name="Fiebig A."/>
        </authorList>
    </citation>
    <scope>NUCLEOTIDE SEQUENCE [LARGE SCALE GENOMIC DNA]</scope>
</reference>
<protein>
    <submittedName>
        <fullName evidence="1">Uncharacterized protein</fullName>
    </submittedName>
</protein>
<evidence type="ECO:0000313" key="2">
    <source>
        <dbReference type="Proteomes" id="UP001732700"/>
    </source>
</evidence>
<accession>A0ACD5Y6D3</accession>
<proteinExistence type="predicted"/>
<dbReference type="EnsemblPlants" id="AVESA.00010b.r2.5CG0895550.1">
    <property type="protein sequence ID" value="AVESA.00010b.r2.5CG0895550.1.CDS.1"/>
    <property type="gene ID" value="AVESA.00010b.r2.5CG0895550"/>
</dbReference>